<dbReference type="InterPro" id="IPR045283">
    <property type="entry name" value="AT3G44326-like"/>
</dbReference>
<keyword evidence="2" id="KW-0472">Membrane</keyword>
<gene>
    <name evidence="3" type="ORF">SAY86_002037</name>
</gene>
<organism evidence="3 4">
    <name type="scientific">Trapa natans</name>
    <name type="common">Water chestnut</name>
    <dbReference type="NCBI Taxonomy" id="22666"/>
    <lineage>
        <taxon>Eukaryota</taxon>
        <taxon>Viridiplantae</taxon>
        <taxon>Streptophyta</taxon>
        <taxon>Embryophyta</taxon>
        <taxon>Tracheophyta</taxon>
        <taxon>Spermatophyta</taxon>
        <taxon>Magnoliopsida</taxon>
        <taxon>eudicotyledons</taxon>
        <taxon>Gunneridae</taxon>
        <taxon>Pentapetalae</taxon>
        <taxon>rosids</taxon>
        <taxon>malvids</taxon>
        <taxon>Myrtales</taxon>
        <taxon>Lythraceae</taxon>
        <taxon>Trapa</taxon>
    </lineage>
</organism>
<dbReference type="EMBL" id="JAXQNO010000013">
    <property type="protein sequence ID" value="KAK4785348.1"/>
    <property type="molecule type" value="Genomic_DNA"/>
</dbReference>
<evidence type="ECO:0000313" key="3">
    <source>
        <dbReference type="EMBL" id="KAK4785348.1"/>
    </source>
</evidence>
<feature type="compositionally biased region" description="Basic and acidic residues" evidence="1">
    <location>
        <begin position="350"/>
        <end position="373"/>
    </location>
</feature>
<feature type="region of interest" description="Disordered" evidence="1">
    <location>
        <begin position="350"/>
        <end position="378"/>
    </location>
</feature>
<comment type="caution">
    <text evidence="3">The sequence shown here is derived from an EMBL/GenBank/DDBJ whole genome shotgun (WGS) entry which is preliminary data.</text>
</comment>
<feature type="transmembrane region" description="Helical" evidence="2">
    <location>
        <begin position="388"/>
        <end position="407"/>
    </location>
</feature>
<dbReference type="Gene3D" id="1.20.1280.50">
    <property type="match status" value="1"/>
</dbReference>
<evidence type="ECO:0000313" key="4">
    <source>
        <dbReference type="Proteomes" id="UP001346149"/>
    </source>
</evidence>
<keyword evidence="4" id="KW-1185">Reference proteome</keyword>
<dbReference type="Proteomes" id="UP001346149">
    <property type="component" value="Unassembled WGS sequence"/>
</dbReference>
<keyword evidence="2" id="KW-0812">Transmembrane</keyword>
<keyword evidence="2" id="KW-1133">Transmembrane helix</keyword>
<name>A0AAN7LNX1_TRANT</name>
<sequence length="408" mass="45775">MFIYIYVYYLRCTFSAPTSYPFDLFLFKLSVQEKSESNFNREMTACCGTRWSPVSDQVEAAAAVPIAAIHPDIVRAHILTRLDGLSLAASSCASAQLNALSSDDILWRDVCAATWPSTRDPLVRRAVSSFPSGHRSFFSDSYPLLHHPPKSSRQRLNYDRRPSPTAGLIFAVDIFYKDELVLSKVQSTETESGWFRFSPFRVDLLEPEESVAPASVIPRSSSESAEAEAEWFKQLEDNLKLSWIVIDPIINRAVNLSSRHAVSIRRHPLTGNVQVRYNTVVAGEPQRGSAAEVVQFGTKVTFTAGKSKGGSGGEGLEVAEVSLQVEDMEGRNLNGRDSLVILRKAMEEGGRKRGERGSGEAKDRFKEFKEMKRERKRRQNRTEMAVDSAWAASWAIIMVAFWSYILFR</sequence>
<dbReference type="SUPFAM" id="SSF81383">
    <property type="entry name" value="F-box domain"/>
    <property type="match status" value="1"/>
</dbReference>
<evidence type="ECO:0008006" key="5">
    <source>
        <dbReference type="Google" id="ProtNLM"/>
    </source>
</evidence>
<dbReference type="InterPro" id="IPR036047">
    <property type="entry name" value="F-box-like_dom_sf"/>
</dbReference>
<evidence type="ECO:0000256" key="1">
    <source>
        <dbReference type="SAM" id="MobiDB-lite"/>
    </source>
</evidence>
<evidence type="ECO:0000256" key="2">
    <source>
        <dbReference type="SAM" id="Phobius"/>
    </source>
</evidence>
<reference evidence="3 4" key="1">
    <citation type="journal article" date="2023" name="Hortic Res">
        <title>Pangenome of water caltrop reveals structural variations and asymmetric subgenome divergence after allopolyploidization.</title>
        <authorList>
            <person name="Zhang X."/>
            <person name="Chen Y."/>
            <person name="Wang L."/>
            <person name="Yuan Y."/>
            <person name="Fang M."/>
            <person name="Shi L."/>
            <person name="Lu R."/>
            <person name="Comes H.P."/>
            <person name="Ma Y."/>
            <person name="Chen Y."/>
            <person name="Huang G."/>
            <person name="Zhou Y."/>
            <person name="Zheng Z."/>
            <person name="Qiu Y."/>
        </authorList>
    </citation>
    <scope>NUCLEOTIDE SEQUENCE [LARGE SCALE GENOMIC DNA]</scope>
    <source>
        <strain evidence="3">F231</strain>
    </source>
</reference>
<dbReference type="PANTHER" id="PTHR33736">
    <property type="entry name" value="F-BOX PROTEIN-RELATED"/>
    <property type="match status" value="1"/>
</dbReference>
<accession>A0AAN7LNX1</accession>
<protein>
    <recommendedName>
        <fullName evidence="5">F-box protein</fullName>
    </recommendedName>
</protein>
<dbReference type="AlphaFoldDB" id="A0AAN7LNX1"/>
<dbReference type="PANTHER" id="PTHR33736:SF18">
    <property type="entry name" value="F-BOX DOMAIN-CONTAINING PROTEIN"/>
    <property type="match status" value="1"/>
</dbReference>
<proteinExistence type="predicted"/>